<dbReference type="SMART" id="SM00840">
    <property type="entry name" value="DALR_2"/>
    <property type="match status" value="1"/>
</dbReference>
<dbReference type="PATRIC" id="fig|1122169.6.peg.2210"/>
<evidence type="ECO:0000313" key="14">
    <source>
        <dbReference type="EMBL" id="KTD59235.1"/>
    </source>
</evidence>
<evidence type="ECO:0000256" key="5">
    <source>
        <dbReference type="ARBA" id="ARBA00022598"/>
    </source>
</evidence>
<feature type="binding site" evidence="12">
    <location>
        <position position="269"/>
    </location>
    <ligand>
        <name>ATP</name>
        <dbReference type="ChEBI" id="CHEBI:30616"/>
    </ligand>
</feature>
<evidence type="ECO:0000256" key="8">
    <source>
        <dbReference type="ARBA" id="ARBA00022833"/>
    </source>
</evidence>
<comment type="subunit">
    <text evidence="3 12">Monomer.</text>
</comment>
<feature type="binding site" evidence="12">
    <location>
        <position position="234"/>
    </location>
    <ligand>
        <name>Zn(2+)</name>
        <dbReference type="ChEBI" id="CHEBI:29105"/>
    </ligand>
</feature>
<comment type="catalytic activity">
    <reaction evidence="12">
        <text>tRNA(Cys) + L-cysteine + ATP = L-cysteinyl-tRNA(Cys) + AMP + diphosphate</text>
        <dbReference type="Rhea" id="RHEA:17773"/>
        <dbReference type="Rhea" id="RHEA-COMP:9661"/>
        <dbReference type="Rhea" id="RHEA-COMP:9679"/>
        <dbReference type="ChEBI" id="CHEBI:30616"/>
        <dbReference type="ChEBI" id="CHEBI:33019"/>
        <dbReference type="ChEBI" id="CHEBI:35235"/>
        <dbReference type="ChEBI" id="CHEBI:78442"/>
        <dbReference type="ChEBI" id="CHEBI:78517"/>
        <dbReference type="ChEBI" id="CHEBI:456215"/>
        <dbReference type="EC" id="6.1.1.16"/>
    </reaction>
</comment>
<evidence type="ECO:0000256" key="11">
    <source>
        <dbReference type="ARBA" id="ARBA00023146"/>
    </source>
</evidence>
<keyword evidence="15" id="KW-1185">Reference proteome</keyword>
<keyword evidence="5 12" id="KW-0436">Ligase</keyword>
<proteinExistence type="inferred from homology"/>
<feature type="binding site" evidence="12">
    <location>
        <position position="209"/>
    </location>
    <ligand>
        <name>Zn(2+)</name>
        <dbReference type="ChEBI" id="CHEBI:29105"/>
    </ligand>
</feature>
<dbReference type="NCBIfam" id="TIGR00435">
    <property type="entry name" value="cysS"/>
    <property type="match status" value="1"/>
</dbReference>
<evidence type="ECO:0000256" key="10">
    <source>
        <dbReference type="ARBA" id="ARBA00022917"/>
    </source>
</evidence>
<evidence type="ECO:0000256" key="1">
    <source>
        <dbReference type="ARBA" id="ARBA00004496"/>
    </source>
</evidence>
<dbReference type="CDD" id="cd07963">
    <property type="entry name" value="Anticodon_Ia_Cys"/>
    <property type="match status" value="1"/>
</dbReference>
<comment type="caution">
    <text evidence="14">The sequence shown here is derived from an EMBL/GenBank/DDBJ whole genome shotgun (WGS) entry which is preliminary data.</text>
</comment>
<dbReference type="RefSeq" id="WP_018576913.1">
    <property type="nucleotide sequence ID" value="NZ_KB892393.1"/>
</dbReference>
<comment type="cofactor">
    <cofactor evidence="12">
        <name>Zn(2+)</name>
        <dbReference type="ChEBI" id="CHEBI:29105"/>
    </cofactor>
    <text evidence="12">Binds 1 zinc ion per subunit.</text>
</comment>
<organism evidence="14 15">
    <name type="scientific">Legionella shakespearei DSM 23087</name>
    <dbReference type="NCBI Taxonomy" id="1122169"/>
    <lineage>
        <taxon>Bacteria</taxon>
        <taxon>Pseudomonadati</taxon>
        <taxon>Pseudomonadota</taxon>
        <taxon>Gammaproteobacteria</taxon>
        <taxon>Legionellales</taxon>
        <taxon>Legionellaceae</taxon>
        <taxon>Legionella</taxon>
    </lineage>
</organism>
<evidence type="ECO:0000259" key="13">
    <source>
        <dbReference type="SMART" id="SM00840"/>
    </source>
</evidence>
<reference evidence="14 15" key="1">
    <citation type="submission" date="2015-11" db="EMBL/GenBank/DDBJ databases">
        <title>Genomic analysis of 38 Legionella species identifies large and diverse effector repertoires.</title>
        <authorList>
            <person name="Burstein D."/>
            <person name="Amaro F."/>
            <person name="Zusman T."/>
            <person name="Lifshitz Z."/>
            <person name="Cohen O."/>
            <person name="Gilbert J.A."/>
            <person name="Pupko T."/>
            <person name="Shuman H.A."/>
            <person name="Segal G."/>
        </authorList>
    </citation>
    <scope>NUCLEOTIDE SEQUENCE [LARGE SCALE GENOMIC DNA]</scope>
    <source>
        <strain evidence="14 15">ATCC 49655</strain>
    </source>
</reference>
<gene>
    <name evidence="12 14" type="primary">cysS</name>
    <name evidence="14" type="ORF">Lsha_1931</name>
</gene>
<dbReference type="GO" id="GO:0008270">
    <property type="term" value="F:zinc ion binding"/>
    <property type="evidence" value="ECO:0007669"/>
    <property type="project" value="UniProtKB-UniRule"/>
</dbReference>
<dbReference type="GO" id="GO:0005524">
    <property type="term" value="F:ATP binding"/>
    <property type="evidence" value="ECO:0007669"/>
    <property type="project" value="UniProtKB-UniRule"/>
</dbReference>
<dbReference type="PANTHER" id="PTHR10890">
    <property type="entry name" value="CYSTEINYL-TRNA SYNTHETASE"/>
    <property type="match status" value="1"/>
</dbReference>
<name>A0A0W0YRT2_9GAMM</name>
<comment type="subcellular location">
    <subcellularLocation>
        <location evidence="1 12">Cytoplasm</location>
    </subcellularLocation>
</comment>
<dbReference type="InterPro" id="IPR015273">
    <property type="entry name" value="Cys-tRNA-synt_Ia_DALR"/>
</dbReference>
<dbReference type="PRINTS" id="PR00983">
    <property type="entry name" value="TRNASYNTHCYS"/>
</dbReference>
<comment type="similarity">
    <text evidence="2 12">Belongs to the class-I aminoacyl-tRNA synthetase family.</text>
</comment>
<dbReference type="FunFam" id="3.40.50.620:FF:000009">
    <property type="entry name" value="Cysteine--tRNA ligase"/>
    <property type="match status" value="1"/>
</dbReference>
<dbReference type="InterPro" id="IPR015803">
    <property type="entry name" value="Cys-tRNA-ligase"/>
</dbReference>
<feature type="binding site" evidence="12">
    <location>
        <position position="28"/>
    </location>
    <ligand>
        <name>Zn(2+)</name>
        <dbReference type="ChEBI" id="CHEBI:29105"/>
    </ligand>
</feature>
<keyword evidence="9 12" id="KW-0067">ATP-binding</keyword>
<evidence type="ECO:0000256" key="6">
    <source>
        <dbReference type="ARBA" id="ARBA00022723"/>
    </source>
</evidence>
<dbReference type="AlphaFoldDB" id="A0A0W0YRT2"/>
<evidence type="ECO:0000256" key="12">
    <source>
        <dbReference type="HAMAP-Rule" id="MF_00041"/>
    </source>
</evidence>
<dbReference type="GO" id="GO:0006423">
    <property type="term" value="P:cysteinyl-tRNA aminoacylation"/>
    <property type="evidence" value="ECO:0007669"/>
    <property type="project" value="UniProtKB-UniRule"/>
</dbReference>
<keyword evidence="10 12" id="KW-0648">Protein biosynthesis</keyword>
<keyword evidence="7 12" id="KW-0547">Nucleotide-binding</keyword>
<dbReference type="GO" id="GO:0005829">
    <property type="term" value="C:cytosol"/>
    <property type="evidence" value="ECO:0007669"/>
    <property type="project" value="TreeGrafter"/>
</dbReference>
<accession>A0A0W0YRT2</accession>
<dbReference type="InterPro" id="IPR056411">
    <property type="entry name" value="CysS_C"/>
</dbReference>
<keyword evidence="4 12" id="KW-0963">Cytoplasm</keyword>
<dbReference type="Pfam" id="PF09190">
    <property type="entry name" value="DALR_2"/>
    <property type="match status" value="1"/>
</dbReference>
<dbReference type="Proteomes" id="UP000054600">
    <property type="component" value="Unassembled WGS sequence"/>
</dbReference>
<feature type="domain" description="Cysteinyl-tRNA synthetase class Ia DALR" evidence="13">
    <location>
        <begin position="341"/>
        <end position="396"/>
    </location>
</feature>
<keyword evidence="6 12" id="KW-0479">Metal-binding</keyword>
<dbReference type="SUPFAM" id="SSF52374">
    <property type="entry name" value="Nucleotidylyl transferase"/>
    <property type="match status" value="1"/>
</dbReference>
<evidence type="ECO:0000256" key="9">
    <source>
        <dbReference type="ARBA" id="ARBA00022840"/>
    </source>
</evidence>
<dbReference type="InterPro" id="IPR014729">
    <property type="entry name" value="Rossmann-like_a/b/a_fold"/>
</dbReference>
<dbReference type="InterPro" id="IPR024909">
    <property type="entry name" value="Cys-tRNA/MSH_ligase"/>
</dbReference>
<dbReference type="SUPFAM" id="SSF47323">
    <property type="entry name" value="Anticodon-binding domain of a subclass of class I aminoacyl-tRNA synthetases"/>
    <property type="match status" value="1"/>
</dbReference>
<evidence type="ECO:0000256" key="2">
    <source>
        <dbReference type="ARBA" id="ARBA00005594"/>
    </source>
</evidence>
<sequence>MLHLYNSLTRKKEPFVTIKPGKVGMYVCGITVYDHCHLGHGRSMVAFDVIVRFLRSQGFDVTYVRNITDIDDKIIARANERGISIDELTARYIDAMNEDTRALNILPPDIEPRATGHVDTIIRLIERLLDKGNAYVSDNGDVCYQVDSFPEYGKLSNKDIEGLISGSRIEIVKEKRSPLDFVLWKKAKANEPSWPSPWGDGRPGWHIECSAMAMHELGEQFDIHGGGLDLQFPHHENEIAQSEAASGKTFANYWLHAGMLQINGEKMAKSTGNFYTIADVLKEHHPEVIRYFLLSSHYRSPLNYSEENLSNAKKALTRLYQSIKDVSPAEIDGMDEYWLNQFNDAMNDDFNTPVALSVLFQLSHEVNKNNSPALAATLKHLGSILGVLQENPASFLQSGLADEDKATIEQLIAERLQARADKNWSRADEIRAELLSQGIELEDGAQGTSWRKVSE</sequence>
<evidence type="ECO:0000256" key="7">
    <source>
        <dbReference type="ARBA" id="ARBA00022741"/>
    </source>
</evidence>
<dbReference type="Pfam" id="PF23493">
    <property type="entry name" value="CysS_C"/>
    <property type="match status" value="1"/>
</dbReference>
<dbReference type="HAMAP" id="MF_00041">
    <property type="entry name" value="Cys_tRNA_synth"/>
    <property type="match status" value="1"/>
</dbReference>
<dbReference type="eggNOG" id="COG0215">
    <property type="taxonomic scope" value="Bacteria"/>
</dbReference>
<keyword evidence="11 12" id="KW-0030">Aminoacyl-tRNA synthetase</keyword>
<dbReference type="OrthoDB" id="9815130at2"/>
<feature type="binding site" evidence="12">
    <location>
        <position position="238"/>
    </location>
    <ligand>
        <name>Zn(2+)</name>
        <dbReference type="ChEBI" id="CHEBI:29105"/>
    </ligand>
</feature>
<dbReference type="Gene3D" id="3.40.50.620">
    <property type="entry name" value="HUPs"/>
    <property type="match status" value="1"/>
</dbReference>
<dbReference type="EC" id="6.1.1.16" evidence="12"/>
<protein>
    <recommendedName>
        <fullName evidence="12">Cysteine--tRNA ligase</fullName>
        <ecNumber evidence="12">6.1.1.16</ecNumber>
    </recommendedName>
    <alternativeName>
        <fullName evidence="12">Cysteinyl-tRNA synthetase</fullName>
        <shortName evidence="12">CysRS</shortName>
    </alternativeName>
</protein>
<dbReference type="InterPro" id="IPR009080">
    <property type="entry name" value="tRNAsynth_Ia_anticodon-bd"/>
</dbReference>
<dbReference type="GO" id="GO:0004817">
    <property type="term" value="F:cysteine-tRNA ligase activity"/>
    <property type="evidence" value="ECO:0007669"/>
    <property type="project" value="UniProtKB-UniRule"/>
</dbReference>
<evidence type="ECO:0000256" key="3">
    <source>
        <dbReference type="ARBA" id="ARBA00011245"/>
    </source>
</evidence>
<dbReference type="InterPro" id="IPR032678">
    <property type="entry name" value="tRNA-synt_1_cat_dom"/>
</dbReference>
<dbReference type="STRING" id="1122169.Lsha_1931"/>
<feature type="short sequence motif" description="'HIGH' region" evidence="12">
    <location>
        <begin position="30"/>
        <end position="40"/>
    </location>
</feature>
<keyword evidence="8 12" id="KW-0862">Zinc</keyword>
<dbReference type="Gene3D" id="1.20.120.1910">
    <property type="entry name" value="Cysteine-tRNA ligase, C-terminal anti-codon recognition domain"/>
    <property type="match status" value="1"/>
</dbReference>
<feature type="short sequence motif" description="'KMSKS' region" evidence="12">
    <location>
        <begin position="266"/>
        <end position="270"/>
    </location>
</feature>
<dbReference type="EMBL" id="LNYW01000049">
    <property type="protein sequence ID" value="KTD59235.1"/>
    <property type="molecule type" value="Genomic_DNA"/>
</dbReference>
<dbReference type="CDD" id="cd00672">
    <property type="entry name" value="CysRS_core"/>
    <property type="match status" value="1"/>
</dbReference>
<dbReference type="PANTHER" id="PTHR10890:SF3">
    <property type="entry name" value="CYSTEINE--TRNA LIGASE, CYTOPLASMIC"/>
    <property type="match status" value="1"/>
</dbReference>
<dbReference type="Pfam" id="PF01406">
    <property type="entry name" value="tRNA-synt_1e"/>
    <property type="match status" value="1"/>
</dbReference>
<evidence type="ECO:0000256" key="4">
    <source>
        <dbReference type="ARBA" id="ARBA00022490"/>
    </source>
</evidence>
<evidence type="ECO:0000313" key="15">
    <source>
        <dbReference type="Proteomes" id="UP000054600"/>
    </source>
</evidence>